<organism evidence="2 3">
    <name type="scientific">Xenorhabdus szentirmaii DSM 16338</name>
    <dbReference type="NCBI Taxonomy" id="1427518"/>
    <lineage>
        <taxon>Bacteria</taxon>
        <taxon>Pseudomonadati</taxon>
        <taxon>Pseudomonadota</taxon>
        <taxon>Gammaproteobacteria</taxon>
        <taxon>Enterobacterales</taxon>
        <taxon>Morganellaceae</taxon>
        <taxon>Xenorhabdus</taxon>
    </lineage>
</organism>
<dbReference type="STRING" id="1427518.XSR1_80041"/>
<dbReference type="EMBL" id="CBXF010000143">
    <property type="protein sequence ID" value="CDL85541.1"/>
    <property type="molecule type" value="Genomic_DNA"/>
</dbReference>
<dbReference type="AlphaFoldDB" id="W1J6Q3"/>
<keyword evidence="1" id="KW-0472">Membrane</keyword>
<feature type="transmembrane region" description="Helical" evidence="1">
    <location>
        <begin position="12"/>
        <end position="37"/>
    </location>
</feature>
<evidence type="ECO:0000313" key="3">
    <source>
        <dbReference type="Proteomes" id="UP000019202"/>
    </source>
</evidence>
<keyword evidence="1" id="KW-1133">Transmembrane helix</keyword>
<reference evidence="2" key="1">
    <citation type="submission" date="2013-11" db="EMBL/GenBank/DDBJ databases">
        <title>Draft genome sequence and annotation of the entomopathogenic bacteria, Xenorhabdus cabanillasi strain JM26 and Xenorhabdus szentirmai strain DSM 16338.</title>
        <authorList>
            <person name="Gualtieri M."/>
            <person name="Ogier J.C."/>
            <person name="Pages S."/>
            <person name="Givaudan A."/>
            <person name="Gaudriault S."/>
        </authorList>
    </citation>
    <scope>NUCLEOTIDE SEQUENCE [LARGE SCALE GENOMIC DNA]</scope>
    <source>
        <strain evidence="2">DSM 16338</strain>
    </source>
</reference>
<comment type="caution">
    <text evidence="2">The sequence shown here is derived from an EMBL/GenBank/DDBJ whole genome shotgun (WGS) entry which is preliminary data.</text>
</comment>
<gene>
    <name evidence="2" type="ORF">XSR1_80041</name>
</gene>
<name>W1J6Q3_9GAMM</name>
<dbReference type="Proteomes" id="UP000019202">
    <property type="component" value="Unassembled WGS sequence"/>
</dbReference>
<keyword evidence="3" id="KW-1185">Reference proteome</keyword>
<evidence type="ECO:0000313" key="2">
    <source>
        <dbReference type="EMBL" id="CDL85541.1"/>
    </source>
</evidence>
<evidence type="ECO:0000256" key="1">
    <source>
        <dbReference type="SAM" id="Phobius"/>
    </source>
</evidence>
<accession>W1J6Q3</accession>
<proteinExistence type="predicted"/>
<keyword evidence="1" id="KW-0812">Transmembrane</keyword>
<sequence>MANRRKTKRAKSPIPIAVYWNSALCIASLLTIFISAYPHLFNKILQVTLSLKEEDIKNTLSPLIRNR</sequence>
<protein>
    <submittedName>
        <fullName evidence="2">Uncharacterized protein</fullName>
    </submittedName>
</protein>